<dbReference type="PANTHER" id="PTHR23152">
    <property type="entry name" value="2-OXOGLUTARATE DEHYDROGENASE"/>
    <property type="match status" value="1"/>
</dbReference>
<dbReference type="Gene3D" id="1.10.287.1150">
    <property type="entry name" value="TPP helical domain"/>
    <property type="match status" value="1"/>
</dbReference>
<evidence type="ECO:0000256" key="2">
    <source>
        <dbReference type="ARBA" id="ARBA00012280"/>
    </source>
</evidence>
<keyword evidence="6" id="KW-1185">Reference proteome</keyword>
<dbReference type="InterPro" id="IPR029061">
    <property type="entry name" value="THDP-binding"/>
</dbReference>
<keyword evidence="4" id="KW-0786">Thiamine pyrophosphate</keyword>
<comment type="caution">
    <text evidence="5">The sequence shown here is derived from an EMBL/GenBank/DDBJ whole genome shotgun (WGS) entry which is preliminary data.</text>
</comment>
<organism evidence="5 6">
    <name type="scientific">Basfia succiniciproducens</name>
    <dbReference type="NCBI Taxonomy" id="653940"/>
    <lineage>
        <taxon>Bacteria</taxon>
        <taxon>Pseudomonadati</taxon>
        <taxon>Pseudomonadota</taxon>
        <taxon>Gammaproteobacteria</taxon>
        <taxon>Pasteurellales</taxon>
        <taxon>Pasteurellaceae</taxon>
        <taxon>Basfia</taxon>
    </lineage>
</organism>
<keyword evidence="3" id="KW-0560">Oxidoreductase</keyword>
<evidence type="ECO:0000256" key="4">
    <source>
        <dbReference type="ARBA" id="ARBA00023052"/>
    </source>
</evidence>
<accession>A0A1G5BRS5</accession>
<evidence type="ECO:0000256" key="3">
    <source>
        <dbReference type="ARBA" id="ARBA00023002"/>
    </source>
</evidence>
<dbReference type="PANTHER" id="PTHR23152:SF4">
    <property type="entry name" value="2-OXOADIPATE DEHYDROGENASE COMPLEX COMPONENT E1"/>
    <property type="match status" value="1"/>
</dbReference>
<sequence>MPELDYKHHGFSEADLNETVTVGKYVYGKDTMKFSELAEALKQTYLGTIGLEFMHVQDMEQRNWLQAKMESVLNKPLFTRDEKSIY</sequence>
<dbReference type="Proteomes" id="UP000199588">
    <property type="component" value="Unassembled WGS sequence"/>
</dbReference>
<reference evidence="5 6" key="1">
    <citation type="submission" date="2016-10" db="EMBL/GenBank/DDBJ databases">
        <authorList>
            <person name="Varghese N."/>
            <person name="Submissions S."/>
        </authorList>
    </citation>
    <scope>NUCLEOTIDE SEQUENCE [LARGE SCALE GENOMIC DNA]</scope>
    <source>
        <strain evidence="5 6">DSM 22022</strain>
    </source>
</reference>
<proteinExistence type="predicted"/>
<comment type="cofactor">
    <cofactor evidence="1">
        <name>thiamine diphosphate</name>
        <dbReference type="ChEBI" id="CHEBI:58937"/>
    </cofactor>
</comment>
<dbReference type="InterPro" id="IPR011603">
    <property type="entry name" value="2oxoglutarate_DH_E1"/>
</dbReference>
<dbReference type="SUPFAM" id="SSF52518">
    <property type="entry name" value="Thiamin diphosphate-binding fold (THDP-binding)"/>
    <property type="match status" value="1"/>
</dbReference>
<gene>
    <name evidence="5" type="ORF">SAMN02910354_00867</name>
</gene>
<evidence type="ECO:0000313" key="5">
    <source>
        <dbReference type="EMBL" id="SCX92786.1"/>
    </source>
</evidence>
<protein>
    <recommendedName>
        <fullName evidence="2">oxoglutarate dehydrogenase (succinyl-transferring)</fullName>
        <ecNumber evidence="2">1.2.4.2</ecNumber>
    </recommendedName>
</protein>
<dbReference type="EMBL" id="FMUQ01000005">
    <property type="protein sequence ID" value="SCX92786.1"/>
    <property type="molecule type" value="Genomic_DNA"/>
</dbReference>
<evidence type="ECO:0000313" key="6">
    <source>
        <dbReference type="Proteomes" id="UP000199588"/>
    </source>
</evidence>
<name>A0A1G5BRS5_9PAST</name>
<evidence type="ECO:0000256" key="1">
    <source>
        <dbReference type="ARBA" id="ARBA00001964"/>
    </source>
</evidence>
<dbReference type="EC" id="1.2.4.2" evidence="2"/>